<protein>
    <submittedName>
        <fullName evidence="1">Uncharacterized protein</fullName>
    </submittedName>
</protein>
<dbReference type="EMBL" id="KE124876">
    <property type="protein sequence ID" value="EPB76095.1"/>
    <property type="molecule type" value="Genomic_DNA"/>
</dbReference>
<dbReference type="AlphaFoldDB" id="A0A0D6LVK2"/>
<sequence length="101" mass="11684">MALALLVVVDGLQVMDRIRHITCRRIITVPERLIKDHKRPFTSHRVLAMEDALRVPEVRVVDHVHLSTPVTLQKVANTPREMELVHRCLMVVQAIHKLLEM</sequence>
<reference evidence="1 2" key="1">
    <citation type="submission" date="2013-05" db="EMBL/GenBank/DDBJ databases">
        <title>Draft genome of the parasitic nematode Anyclostoma ceylanicum.</title>
        <authorList>
            <person name="Mitreva M."/>
        </authorList>
    </citation>
    <scope>NUCLEOTIDE SEQUENCE [LARGE SCALE GENOMIC DNA]</scope>
</reference>
<organism evidence="1 2">
    <name type="scientific">Ancylostoma ceylanicum</name>
    <dbReference type="NCBI Taxonomy" id="53326"/>
    <lineage>
        <taxon>Eukaryota</taxon>
        <taxon>Metazoa</taxon>
        <taxon>Ecdysozoa</taxon>
        <taxon>Nematoda</taxon>
        <taxon>Chromadorea</taxon>
        <taxon>Rhabditida</taxon>
        <taxon>Rhabditina</taxon>
        <taxon>Rhabditomorpha</taxon>
        <taxon>Strongyloidea</taxon>
        <taxon>Ancylostomatidae</taxon>
        <taxon>Ancylostomatinae</taxon>
        <taxon>Ancylostoma</taxon>
    </lineage>
</organism>
<gene>
    <name evidence="1" type="ORF">ANCCEY_04823</name>
</gene>
<evidence type="ECO:0000313" key="2">
    <source>
        <dbReference type="Proteomes" id="UP000054495"/>
    </source>
</evidence>
<evidence type="ECO:0000313" key="1">
    <source>
        <dbReference type="EMBL" id="EPB76095.1"/>
    </source>
</evidence>
<proteinExistence type="predicted"/>
<keyword evidence="2" id="KW-1185">Reference proteome</keyword>
<accession>A0A0D6LVK2</accession>
<name>A0A0D6LVK2_9BILA</name>
<dbReference type="Proteomes" id="UP000054495">
    <property type="component" value="Unassembled WGS sequence"/>
</dbReference>